<keyword evidence="2" id="KW-1185">Reference proteome</keyword>
<protein>
    <submittedName>
        <fullName evidence="1">Cytochrome c assembly protein</fullName>
    </submittedName>
</protein>
<gene>
    <name evidence="1" type="ORF">F5148DRAFT_1287103</name>
</gene>
<dbReference type="EMBL" id="JAGFNK010000197">
    <property type="protein sequence ID" value="KAI9459575.1"/>
    <property type="molecule type" value="Genomic_DNA"/>
</dbReference>
<accession>A0ACC0U3E3</accession>
<reference evidence="1" key="1">
    <citation type="submission" date="2021-03" db="EMBL/GenBank/DDBJ databases">
        <title>Evolutionary priming and transition to the ectomycorrhizal habit in an iconic lineage of mushroom-forming fungi: is preadaptation a requirement?</title>
        <authorList>
            <consortium name="DOE Joint Genome Institute"/>
            <person name="Looney B.P."/>
            <person name="Miyauchi S."/>
            <person name="Morin E."/>
            <person name="Drula E."/>
            <person name="Courty P.E."/>
            <person name="Chicoki N."/>
            <person name="Fauchery L."/>
            <person name="Kohler A."/>
            <person name="Kuo A."/>
            <person name="LaButti K."/>
            <person name="Pangilinan J."/>
            <person name="Lipzen A."/>
            <person name="Riley R."/>
            <person name="Andreopoulos W."/>
            <person name="He G."/>
            <person name="Johnson J."/>
            <person name="Barry K.W."/>
            <person name="Grigoriev I.V."/>
            <person name="Nagy L."/>
            <person name="Hibbett D."/>
            <person name="Henrissat B."/>
            <person name="Matheny P.B."/>
            <person name="Labbe J."/>
            <person name="Martin A.F."/>
        </authorList>
    </citation>
    <scope>NUCLEOTIDE SEQUENCE</scope>
    <source>
        <strain evidence="1">BPL698</strain>
    </source>
</reference>
<evidence type="ECO:0000313" key="2">
    <source>
        <dbReference type="Proteomes" id="UP001207468"/>
    </source>
</evidence>
<proteinExistence type="predicted"/>
<evidence type="ECO:0000313" key="1">
    <source>
        <dbReference type="EMBL" id="KAI9459575.1"/>
    </source>
</evidence>
<comment type="caution">
    <text evidence="1">The sequence shown here is derived from an EMBL/GenBank/DDBJ whole genome shotgun (WGS) entry which is preliminary data.</text>
</comment>
<name>A0ACC0U3E3_9AGAM</name>
<dbReference type="Proteomes" id="UP001207468">
    <property type="component" value="Unassembled WGS sequence"/>
</dbReference>
<organism evidence="1 2">
    <name type="scientific">Russula earlei</name>
    <dbReference type="NCBI Taxonomy" id="71964"/>
    <lineage>
        <taxon>Eukaryota</taxon>
        <taxon>Fungi</taxon>
        <taxon>Dikarya</taxon>
        <taxon>Basidiomycota</taxon>
        <taxon>Agaricomycotina</taxon>
        <taxon>Agaricomycetes</taxon>
        <taxon>Russulales</taxon>
        <taxon>Russulaceae</taxon>
        <taxon>Russula</taxon>
    </lineage>
</organism>
<sequence length="229" mass="26127">MIRQSWWKILCFLLLLYVSIAAFLVEIPSPPGVPLQQSIRNFFFHVPMWMAMMVLLTVSVVYAIKYLRDPKPIYDHYSVAYATSGAVFAFLGLTTGAIWANYQWGKPWSGDPKQNGAAIAFLIYMAYFVLRGSMNDNEKKTRISAVYNIFAFCMLFPTIWILPRMTESLHPGGQGSEGNPALNPKDMTLQLRIVWYPAIIGWTLLGVWITTLKIRIELLTEKHLNNEAI</sequence>